<feature type="region of interest" description="Disordered" evidence="1">
    <location>
        <begin position="204"/>
        <end position="244"/>
    </location>
</feature>
<evidence type="ECO:0000313" key="4">
    <source>
        <dbReference type="Proteomes" id="UP000564496"/>
    </source>
</evidence>
<dbReference type="AlphaFoldDB" id="A0A7Z0DI51"/>
<dbReference type="Proteomes" id="UP000564496">
    <property type="component" value="Unassembled WGS sequence"/>
</dbReference>
<feature type="domain" description="Phosphotyrosine protein phosphatase I" evidence="2">
    <location>
        <begin position="4"/>
        <end position="125"/>
    </location>
</feature>
<evidence type="ECO:0000256" key="1">
    <source>
        <dbReference type="SAM" id="MobiDB-lite"/>
    </source>
</evidence>
<dbReference type="Pfam" id="PF01451">
    <property type="entry name" value="LMWPc"/>
    <property type="match status" value="1"/>
</dbReference>
<feature type="compositionally biased region" description="Polar residues" evidence="1">
    <location>
        <begin position="230"/>
        <end position="244"/>
    </location>
</feature>
<dbReference type="EMBL" id="JACBZR010000001">
    <property type="protein sequence ID" value="NYI75733.1"/>
    <property type="molecule type" value="Genomic_DNA"/>
</dbReference>
<accession>A0A7Z0DI51</accession>
<dbReference type="RefSeq" id="WP_179656422.1">
    <property type="nucleotide sequence ID" value="NZ_JACBZR010000001.1"/>
</dbReference>
<reference evidence="3 4" key="1">
    <citation type="submission" date="2020-07" db="EMBL/GenBank/DDBJ databases">
        <title>Sequencing the genomes of 1000 actinobacteria strains.</title>
        <authorList>
            <person name="Klenk H.-P."/>
        </authorList>
    </citation>
    <scope>NUCLEOTIDE SEQUENCE [LARGE SCALE GENOMIC DNA]</scope>
    <source>
        <strain evidence="3 4">DSM 26487</strain>
    </source>
</reference>
<name>A0A7Z0DI51_9ACTN</name>
<dbReference type="EC" id="3.1.3.48" evidence="3"/>
<dbReference type="SUPFAM" id="SSF52788">
    <property type="entry name" value="Phosphotyrosine protein phosphatases I"/>
    <property type="match status" value="1"/>
</dbReference>
<sequence length="244" mass="26359">MDSATILVVCTGNIRRSPAIEAMLREGVGQIGGLARHGITVISAGSEALEGYDMDSMIASEVALAGTRLTRHQAYRLDVADIERADLIITAERSHRSDVARLVPSAVKRTFTLVELAALSDLLGRAALGGPTGSEADAAARLRALVQLAPLQRTRRRIRRPADDDLLDLRRRSPREARRLVTEARGHVETLLRVLEPSLSLVNRPQRPVAPPVAHPVAAPTFDSSDEPNESTQPRSVHSTRSAG</sequence>
<organism evidence="3 4">
    <name type="scientific">Nocardioides panzhihuensis</name>
    <dbReference type="NCBI Taxonomy" id="860243"/>
    <lineage>
        <taxon>Bacteria</taxon>
        <taxon>Bacillati</taxon>
        <taxon>Actinomycetota</taxon>
        <taxon>Actinomycetes</taxon>
        <taxon>Propionibacteriales</taxon>
        <taxon>Nocardioidaceae</taxon>
        <taxon>Nocardioides</taxon>
    </lineage>
</organism>
<dbReference type="GO" id="GO:0004725">
    <property type="term" value="F:protein tyrosine phosphatase activity"/>
    <property type="evidence" value="ECO:0007669"/>
    <property type="project" value="UniProtKB-EC"/>
</dbReference>
<dbReference type="InterPro" id="IPR036196">
    <property type="entry name" value="Ptyr_pPase_sf"/>
</dbReference>
<dbReference type="SMART" id="SM00226">
    <property type="entry name" value="LMWPc"/>
    <property type="match status" value="1"/>
</dbReference>
<comment type="caution">
    <text evidence="3">The sequence shown here is derived from an EMBL/GenBank/DDBJ whole genome shotgun (WGS) entry which is preliminary data.</text>
</comment>
<evidence type="ECO:0000259" key="2">
    <source>
        <dbReference type="SMART" id="SM00226"/>
    </source>
</evidence>
<keyword evidence="3" id="KW-0378">Hydrolase</keyword>
<keyword evidence="4" id="KW-1185">Reference proteome</keyword>
<protein>
    <submittedName>
        <fullName evidence="3">Protein-tyrosine phosphatase</fullName>
        <ecNumber evidence="3">3.1.3.48</ecNumber>
    </submittedName>
</protein>
<dbReference type="Gene3D" id="3.40.50.2300">
    <property type="match status" value="1"/>
</dbReference>
<proteinExistence type="predicted"/>
<gene>
    <name evidence="3" type="ORF">BJ988_000381</name>
</gene>
<dbReference type="InterPro" id="IPR023485">
    <property type="entry name" value="Ptyr_pPase"/>
</dbReference>
<evidence type="ECO:0000313" key="3">
    <source>
        <dbReference type="EMBL" id="NYI75733.1"/>
    </source>
</evidence>